<keyword evidence="3" id="KW-1185">Reference proteome</keyword>
<dbReference type="AlphaFoldDB" id="A0A0D0CBR6"/>
<evidence type="ECO:0000256" key="1">
    <source>
        <dbReference type="SAM" id="MobiDB-lite"/>
    </source>
</evidence>
<accession>A0A0D0CBR6</accession>
<protein>
    <submittedName>
        <fullName evidence="2">Uncharacterized protein</fullName>
    </submittedName>
</protein>
<feature type="compositionally biased region" description="Basic and acidic residues" evidence="1">
    <location>
        <begin position="7"/>
        <end position="17"/>
    </location>
</feature>
<dbReference type="Proteomes" id="UP000053593">
    <property type="component" value="Unassembled WGS sequence"/>
</dbReference>
<dbReference type="EMBL" id="KN834777">
    <property type="protein sequence ID" value="KIK59934.1"/>
    <property type="molecule type" value="Genomic_DNA"/>
</dbReference>
<reference evidence="2 3" key="1">
    <citation type="submission" date="2014-04" db="EMBL/GenBank/DDBJ databases">
        <title>Evolutionary Origins and Diversification of the Mycorrhizal Mutualists.</title>
        <authorList>
            <consortium name="DOE Joint Genome Institute"/>
            <consortium name="Mycorrhizal Genomics Consortium"/>
            <person name="Kohler A."/>
            <person name="Kuo A."/>
            <person name="Nagy L.G."/>
            <person name="Floudas D."/>
            <person name="Copeland A."/>
            <person name="Barry K.W."/>
            <person name="Cichocki N."/>
            <person name="Veneault-Fourrey C."/>
            <person name="LaButti K."/>
            <person name="Lindquist E.A."/>
            <person name="Lipzen A."/>
            <person name="Lundell T."/>
            <person name="Morin E."/>
            <person name="Murat C."/>
            <person name="Riley R."/>
            <person name="Ohm R."/>
            <person name="Sun H."/>
            <person name="Tunlid A."/>
            <person name="Henrissat B."/>
            <person name="Grigoriev I.V."/>
            <person name="Hibbett D.S."/>
            <person name="Martin F."/>
        </authorList>
    </citation>
    <scope>NUCLEOTIDE SEQUENCE [LARGE SCALE GENOMIC DNA]</scope>
    <source>
        <strain evidence="2 3">FD-317 M1</strain>
    </source>
</reference>
<dbReference type="HOGENOM" id="CLU_122950_0_0_1"/>
<sequence>MFNQEQAPHKDISRDEPLLQGNHVSVDMKSVHMDTFQDPVSEETPQDRAIPNHASLPLPGNKKDNEGARFFGIPPYQSPYQSPYTGARTYNYTEKYAPDPFGEEFKENAQVWKVYLGEAENYDDEMLRGFKDTIDSLLKFVSIQ</sequence>
<evidence type="ECO:0000313" key="3">
    <source>
        <dbReference type="Proteomes" id="UP000053593"/>
    </source>
</evidence>
<name>A0A0D0CBR6_9AGAR</name>
<feature type="region of interest" description="Disordered" evidence="1">
    <location>
        <begin position="37"/>
        <end position="74"/>
    </location>
</feature>
<organism evidence="2 3">
    <name type="scientific">Collybiopsis luxurians FD-317 M1</name>
    <dbReference type="NCBI Taxonomy" id="944289"/>
    <lineage>
        <taxon>Eukaryota</taxon>
        <taxon>Fungi</taxon>
        <taxon>Dikarya</taxon>
        <taxon>Basidiomycota</taxon>
        <taxon>Agaricomycotina</taxon>
        <taxon>Agaricomycetes</taxon>
        <taxon>Agaricomycetidae</taxon>
        <taxon>Agaricales</taxon>
        <taxon>Marasmiineae</taxon>
        <taxon>Omphalotaceae</taxon>
        <taxon>Collybiopsis</taxon>
        <taxon>Collybiopsis luxurians</taxon>
    </lineage>
</organism>
<evidence type="ECO:0000313" key="2">
    <source>
        <dbReference type="EMBL" id="KIK59934.1"/>
    </source>
</evidence>
<gene>
    <name evidence="2" type="ORF">GYMLUDRAFT_244707</name>
</gene>
<dbReference type="OrthoDB" id="3221808at2759"/>
<feature type="region of interest" description="Disordered" evidence="1">
    <location>
        <begin position="1"/>
        <end position="25"/>
    </location>
</feature>
<proteinExistence type="predicted"/>